<feature type="compositionally biased region" description="Acidic residues" evidence="1">
    <location>
        <begin position="231"/>
        <end position="241"/>
    </location>
</feature>
<dbReference type="InterPro" id="IPR054722">
    <property type="entry name" value="PolX-like_BBD"/>
</dbReference>
<evidence type="ECO:0000313" key="4">
    <source>
        <dbReference type="Proteomes" id="UP000693738"/>
    </source>
</evidence>
<comment type="caution">
    <text evidence="3">The sequence shown here is derived from an EMBL/GenBank/DDBJ whole genome shotgun (WGS) entry which is preliminary data.</text>
</comment>
<evidence type="ECO:0000259" key="2">
    <source>
        <dbReference type="Pfam" id="PF22936"/>
    </source>
</evidence>
<evidence type="ECO:0000313" key="3">
    <source>
        <dbReference type="EMBL" id="CAG7558039.1"/>
    </source>
</evidence>
<gene>
    <name evidence="3" type="ORF">FEQUK3_LOCUS3762</name>
</gene>
<protein>
    <recommendedName>
        <fullName evidence="2">Retrovirus-related Pol polyprotein from transposon TNT 1-94-like beta-barrel domain-containing protein</fullName>
    </recommendedName>
</protein>
<feature type="domain" description="Retrovirus-related Pol polyprotein from transposon TNT 1-94-like beta-barrel" evidence="2">
    <location>
        <begin position="10"/>
        <end position="92"/>
    </location>
</feature>
<proteinExistence type="predicted"/>
<organism evidence="3 4">
    <name type="scientific">Fusarium equiseti</name>
    <name type="common">Fusarium scirpi</name>
    <dbReference type="NCBI Taxonomy" id="61235"/>
    <lineage>
        <taxon>Eukaryota</taxon>
        <taxon>Fungi</taxon>
        <taxon>Dikarya</taxon>
        <taxon>Ascomycota</taxon>
        <taxon>Pezizomycotina</taxon>
        <taxon>Sordariomycetes</taxon>
        <taxon>Hypocreomycetidae</taxon>
        <taxon>Hypocreales</taxon>
        <taxon>Nectriaceae</taxon>
        <taxon>Fusarium</taxon>
        <taxon>Fusarium incarnatum-equiseti species complex</taxon>
    </lineage>
</organism>
<sequence length="313" mass="35062">MAESLPCPSWVWSNNSNVHAAKDRSWFGADYTTLDSVAGSMTGETRAPVVGIGTVELPVKRSPTATGPRSHGILRLRNVLHVPTLICNIIGSPILDEYTIHTDFNDKDTKGTIKDKHGRNAAYFDSRLKLFQVRLSGPPVGPRVGPAPLEVSKLYVINVLWADDEREKWEELRASKALQQAEAGPLTTEEKQWLKNHWGNEFKFLMSHGLNINKEDDREEGRSILRAIMADSDDDDSDDSDVGLGYSNDDRPEVQLAESYFDADELKFINKHYGDSLTFMITFGLKFYKAEDCEEARSIVGSLMHPESDDNDD</sequence>
<dbReference type="PANTHER" id="PTHR40628">
    <property type="entry name" value="CHROMO DOMAIN-CONTAINING PROTEIN"/>
    <property type="match status" value="1"/>
</dbReference>
<accession>A0A8J2NGW8</accession>
<dbReference type="Proteomes" id="UP000693738">
    <property type="component" value="Unassembled WGS sequence"/>
</dbReference>
<dbReference type="PANTHER" id="PTHR40628:SF1">
    <property type="entry name" value="CHROMO DOMAIN-CONTAINING PROTEIN"/>
    <property type="match status" value="1"/>
</dbReference>
<name>A0A8J2NGW8_FUSEQ</name>
<feature type="region of interest" description="Disordered" evidence="1">
    <location>
        <begin position="228"/>
        <end position="250"/>
    </location>
</feature>
<reference evidence="3" key="1">
    <citation type="submission" date="2021-05" db="EMBL/GenBank/DDBJ databases">
        <authorList>
            <person name="Khan N."/>
        </authorList>
    </citation>
    <scope>NUCLEOTIDE SEQUENCE</scope>
</reference>
<evidence type="ECO:0000256" key="1">
    <source>
        <dbReference type="SAM" id="MobiDB-lite"/>
    </source>
</evidence>
<dbReference type="Pfam" id="PF22936">
    <property type="entry name" value="Pol_BBD"/>
    <property type="match status" value="1"/>
</dbReference>
<dbReference type="EMBL" id="CAJSTJ010000122">
    <property type="protein sequence ID" value="CAG7558039.1"/>
    <property type="molecule type" value="Genomic_DNA"/>
</dbReference>
<dbReference type="AlphaFoldDB" id="A0A8J2NGW8"/>